<dbReference type="AlphaFoldDB" id="A0A8S0XQ76"/>
<reference evidence="2 3" key="1">
    <citation type="submission" date="2020-01" db="EMBL/GenBank/DDBJ databases">
        <authorList>
            <person name="Gupta K D."/>
        </authorList>
    </citation>
    <scope>NUCLEOTIDE SEQUENCE [LARGE SCALE GENOMIC DNA]</scope>
</reference>
<evidence type="ECO:0000256" key="1">
    <source>
        <dbReference type="ARBA" id="ARBA00010795"/>
    </source>
</evidence>
<comment type="similarity">
    <text evidence="1">Belongs to the aegerolysin family.</text>
</comment>
<comment type="caution">
    <text evidence="2">The sequence shown here is derived from an EMBL/GenBank/DDBJ whole genome shotgun (WGS) entry which is preliminary data.</text>
</comment>
<dbReference type="PIRSF" id="PIRSF007951">
    <property type="entry name" value="Hemolysin, aegerolysin type"/>
    <property type="match status" value="1"/>
</dbReference>
<dbReference type="OrthoDB" id="2727348at2759"/>
<dbReference type="InterPro" id="IPR009413">
    <property type="entry name" value="Aegerolysin-typ"/>
</dbReference>
<gene>
    <name evidence="2" type="ORF">AAE3_LOCUS4829</name>
</gene>
<name>A0A8S0XQ76_CYCAE</name>
<accession>A0A8S0XQ76</accession>
<protein>
    <submittedName>
        <fullName evidence="2">Uncharacterized protein</fullName>
    </submittedName>
</protein>
<evidence type="ECO:0000313" key="3">
    <source>
        <dbReference type="Proteomes" id="UP000467700"/>
    </source>
</evidence>
<dbReference type="GO" id="GO:0019836">
    <property type="term" value="P:symbiont-mediated hemolysis of host erythrocyte"/>
    <property type="evidence" value="ECO:0007669"/>
    <property type="project" value="InterPro"/>
</dbReference>
<dbReference type="Pfam" id="PF06355">
    <property type="entry name" value="Aegerolysin"/>
    <property type="match status" value="1"/>
</dbReference>
<dbReference type="Proteomes" id="UP000467700">
    <property type="component" value="Unassembled WGS sequence"/>
</dbReference>
<organism evidence="2 3">
    <name type="scientific">Cyclocybe aegerita</name>
    <name type="common">Black poplar mushroom</name>
    <name type="synonym">Agrocybe aegerita</name>
    <dbReference type="NCBI Taxonomy" id="1973307"/>
    <lineage>
        <taxon>Eukaryota</taxon>
        <taxon>Fungi</taxon>
        <taxon>Dikarya</taxon>
        <taxon>Basidiomycota</taxon>
        <taxon>Agaricomycotina</taxon>
        <taxon>Agaricomycetes</taxon>
        <taxon>Agaricomycetidae</taxon>
        <taxon>Agaricales</taxon>
        <taxon>Agaricineae</taxon>
        <taxon>Bolbitiaceae</taxon>
        <taxon>Cyclocybe</taxon>
    </lineage>
</organism>
<sequence>MDSNKDERAYAQWVIIILHNVGSSPFKIANLGLSWGKLYADGKPLHQSKRIWYLPLSLTGNKDKEVYPSDYNGKTVGPDEKIQINSCGRENASSGTEGSFDIVDPNDGNKTIRHFYWECPWGSKRNTWTPSGSNTKWMVEWSGQNLDSGALGTITVDVLRKGN</sequence>
<dbReference type="Gene3D" id="2.60.270.50">
    <property type="match status" value="1"/>
</dbReference>
<proteinExistence type="inferred from homology"/>
<evidence type="ECO:0000313" key="2">
    <source>
        <dbReference type="EMBL" id="CAA7262647.1"/>
    </source>
</evidence>
<dbReference type="EMBL" id="CACVBS010000036">
    <property type="protein sequence ID" value="CAA7262647.1"/>
    <property type="molecule type" value="Genomic_DNA"/>
</dbReference>
<keyword evidence="3" id="KW-1185">Reference proteome</keyword>